<dbReference type="EMBL" id="JAVDQD010000006">
    <property type="protein sequence ID" value="MDR6241084.1"/>
    <property type="molecule type" value="Genomic_DNA"/>
</dbReference>
<name>A0AAE3XT10_9BACT</name>
<protein>
    <submittedName>
        <fullName evidence="1">Uncharacterized protein</fullName>
    </submittedName>
</protein>
<sequence length="153" mass="18282">MPYLIDNHTHIIPPITNSKESIFNRIDQDLFDDIYRLSSQKNLNELIKTHNKYLSRWKIKEIQYPVLLLSNNGLDDNFDTYERLEYYFEGYSYEVEDGQFIIDSNGDRRKLEFWNFGHPIGVVFPSKEIIKFTNKKIDTLTKGEIPNWVKQNQ</sequence>
<dbReference type="RefSeq" id="WP_309941602.1">
    <property type="nucleotide sequence ID" value="NZ_AP025305.1"/>
</dbReference>
<reference evidence="1" key="1">
    <citation type="submission" date="2023-07" db="EMBL/GenBank/DDBJ databases">
        <title>Genomic Encyclopedia of Type Strains, Phase IV (KMG-IV): sequencing the most valuable type-strain genomes for metagenomic binning, comparative biology and taxonomic classification.</title>
        <authorList>
            <person name="Goeker M."/>
        </authorList>
    </citation>
    <scope>NUCLEOTIDE SEQUENCE</scope>
    <source>
        <strain evidence="1">DSM 26174</strain>
    </source>
</reference>
<evidence type="ECO:0000313" key="2">
    <source>
        <dbReference type="Proteomes" id="UP001185092"/>
    </source>
</evidence>
<gene>
    <name evidence="1" type="ORF">HNQ88_004160</name>
</gene>
<dbReference type="Proteomes" id="UP001185092">
    <property type="component" value="Unassembled WGS sequence"/>
</dbReference>
<proteinExistence type="predicted"/>
<organism evidence="1 2">
    <name type="scientific">Aureibacter tunicatorum</name>
    <dbReference type="NCBI Taxonomy" id="866807"/>
    <lineage>
        <taxon>Bacteria</taxon>
        <taxon>Pseudomonadati</taxon>
        <taxon>Bacteroidota</taxon>
        <taxon>Cytophagia</taxon>
        <taxon>Cytophagales</taxon>
        <taxon>Persicobacteraceae</taxon>
        <taxon>Aureibacter</taxon>
    </lineage>
</organism>
<comment type="caution">
    <text evidence="1">The sequence shown here is derived from an EMBL/GenBank/DDBJ whole genome shotgun (WGS) entry which is preliminary data.</text>
</comment>
<keyword evidence="2" id="KW-1185">Reference proteome</keyword>
<accession>A0AAE3XT10</accession>
<evidence type="ECO:0000313" key="1">
    <source>
        <dbReference type="EMBL" id="MDR6241084.1"/>
    </source>
</evidence>
<dbReference type="AlphaFoldDB" id="A0AAE3XT10"/>